<organism evidence="2 3">
    <name type="scientific">Dictyocaulus viviparus</name>
    <name type="common">Bovine lungworm</name>
    <dbReference type="NCBI Taxonomy" id="29172"/>
    <lineage>
        <taxon>Eukaryota</taxon>
        <taxon>Metazoa</taxon>
        <taxon>Ecdysozoa</taxon>
        <taxon>Nematoda</taxon>
        <taxon>Chromadorea</taxon>
        <taxon>Rhabditida</taxon>
        <taxon>Rhabditina</taxon>
        <taxon>Rhabditomorpha</taxon>
        <taxon>Strongyloidea</taxon>
        <taxon>Metastrongylidae</taxon>
        <taxon>Dictyocaulus</taxon>
    </lineage>
</organism>
<keyword evidence="1" id="KW-1133">Transmembrane helix</keyword>
<dbReference type="OrthoDB" id="5848060at2759"/>
<reference evidence="2 3" key="1">
    <citation type="submission" date="2013-11" db="EMBL/GenBank/DDBJ databases">
        <title>Draft genome of the bovine lungworm Dictyocaulus viviparus.</title>
        <authorList>
            <person name="Mitreva M."/>
        </authorList>
    </citation>
    <scope>NUCLEOTIDE SEQUENCE [LARGE SCALE GENOMIC DNA]</scope>
    <source>
        <strain evidence="2 3">HannoverDv2000</strain>
    </source>
</reference>
<gene>
    <name evidence="2" type="ORF">DICVIV_02633</name>
</gene>
<evidence type="ECO:0000256" key="1">
    <source>
        <dbReference type="SAM" id="Phobius"/>
    </source>
</evidence>
<reference evidence="3" key="2">
    <citation type="journal article" date="2016" name="Sci. Rep.">
        <title>Dictyocaulus viviparus genome, variome and transcriptome elucidate lungworm biology and support future intervention.</title>
        <authorList>
            <person name="McNulty S.N."/>
            <person name="Strube C."/>
            <person name="Rosa B.A."/>
            <person name="Martin J.C."/>
            <person name="Tyagi R."/>
            <person name="Choi Y.J."/>
            <person name="Wang Q."/>
            <person name="Hallsworth Pepin K."/>
            <person name="Zhang X."/>
            <person name="Ozersky P."/>
            <person name="Wilson R.K."/>
            <person name="Sternberg P.W."/>
            <person name="Gasser R.B."/>
            <person name="Mitreva M."/>
        </authorList>
    </citation>
    <scope>NUCLEOTIDE SEQUENCE [LARGE SCALE GENOMIC DNA]</scope>
    <source>
        <strain evidence="3">HannoverDv2000</strain>
    </source>
</reference>
<keyword evidence="1" id="KW-0472">Membrane</keyword>
<evidence type="ECO:0000313" key="3">
    <source>
        <dbReference type="Proteomes" id="UP000053766"/>
    </source>
</evidence>
<evidence type="ECO:0000313" key="2">
    <source>
        <dbReference type="EMBL" id="KJH51173.1"/>
    </source>
</evidence>
<proteinExistence type="predicted"/>
<dbReference type="EMBL" id="KN716189">
    <property type="protein sequence ID" value="KJH51173.1"/>
    <property type="molecule type" value="Genomic_DNA"/>
</dbReference>
<feature type="transmembrane region" description="Helical" evidence="1">
    <location>
        <begin position="42"/>
        <end position="65"/>
    </location>
</feature>
<accession>A0A0D8Y2U7</accession>
<name>A0A0D8Y2U7_DICVI</name>
<feature type="transmembrane region" description="Helical" evidence="1">
    <location>
        <begin position="12"/>
        <end position="30"/>
    </location>
</feature>
<keyword evidence="1" id="KW-0812">Transmembrane</keyword>
<sequence>MWEVGLTDFTGLQVPGALIGFIVILAIRGVCQRTSSSPLFWINPAFFLVPLFLCVVLLGVGFLLCCIRSIRKELHQITGRRMEQSITPLIVDAFRFTILPSALIWMVYLYYLYGCILSFMYVYNHFVNLPFIKRDFMNTSSSSWSYKDDIVSRLNAANHSFHSYKSTEYPTTSRICSKGVDEAKGGPIDDLSSSIISDEIEISFGPETNCENNNAGRSFYPFNRSRHQLDTVQEENESQGSQTSSETVIDARSCNAIRI</sequence>
<protein>
    <submittedName>
        <fullName evidence="2">Uncharacterized protein</fullName>
    </submittedName>
</protein>
<dbReference type="Proteomes" id="UP000053766">
    <property type="component" value="Unassembled WGS sequence"/>
</dbReference>
<dbReference type="AlphaFoldDB" id="A0A0D8Y2U7"/>
<feature type="transmembrane region" description="Helical" evidence="1">
    <location>
        <begin position="111"/>
        <end position="132"/>
    </location>
</feature>
<keyword evidence="3" id="KW-1185">Reference proteome</keyword>